<sequence length="591" mass="62968">MDKNELLLALKFVPYQAGNRKPGAGVEYIRKNGVDSVLGGRRGVQDIIFVVTSGQPAGSDLAQMESDSLTKNGTILIGVGVDTSDRAGLVGVASGSHYTLQTDSFDNLMKLDQGATQLTCDAIKGVPPEVCGEKKTDVVFLLDASSDQGKPNFKLQVEYIKNLTSSLNLGPDGAREARQLESKNITIISVGIGSADPQEVLALASGDHYFRQEANFSSLGSGAAEVKDLLCDGLCALQPCENGGTCIEFNGVVSCVCPPLYSGAVCQMSLVSTTPTTSAATAAPTSTAMSTTTTPVTSPSTTCSFNPCFNGGTCVAFGSSYTCLCPSSYSGVICQIESKDTPCDAQPCLNGGTCEVQGDSFLCRCPPQYTGSFCLVPIAVTTMTTTPDPCGKTVSNIRTVGCVPAEVIFVVEYGKTESTLDIDHETDWISKTISNWKLDNQNIRVGVVVYHDTVTEAIHLGDYHSVRDLSSKLSRLYRQLRPSGDPDLAKALDYIRLTSFKNARKGVERVVIPIVHQMSSRTENDIPKAAQLLKADCTSIIALGIYGPDINSDILKTSASQPSSDNFAMFLNFNAFEESSRNTNLLHQCSN</sequence>
<dbReference type="InterPro" id="IPR002035">
    <property type="entry name" value="VWF_A"/>
</dbReference>
<dbReference type="CDD" id="cd00054">
    <property type="entry name" value="EGF_CA"/>
    <property type="match status" value="3"/>
</dbReference>
<dbReference type="Gene3D" id="2.10.25.10">
    <property type="entry name" value="Laminin"/>
    <property type="match status" value="3"/>
</dbReference>
<evidence type="ECO:0000259" key="4">
    <source>
        <dbReference type="PROSITE" id="PS50234"/>
    </source>
</evidence>
<dbReference type="InterPro" id="IPR000742">
    <property type="entry name" value="EGF"/>
</dbReference>
<feature type="disulfide bond" evidence="2">
    <location>
        <begin position="325"/>
        <end position="334"/>
    </location>
</feature>
<dbReference type="GeneID" id="106014197"/>
<dbReference type="Gene3D" id="3.40.50.410">
    <property type="entry name" value="von Willebrand factor, type A domain"/>
    <property type="match status" value="4"/>
</dbReference>
<feature type="disulfide bond" evidence="2">
    <location>
        <begin position="257"/>
        <end position="266"/>
    </location>
</feature>
<dbReference type="Pfam" id="PF00008">
    <property type="entry name" value="EGF"/>
    <property type="match status" value="3"/>
</dbReference>
<dbReference type="PROSITE" id="PS50026">
    <property type="entry name" value="EGF_3"/>
    <property type="match status" value="3"/>
</dbReference>
<dbReference type="Proteomes" id="UP000694888">
    <property type="component" value="Unplaced"/>
</dbReference>
<feature type="domain" description="EGF-like" evidence="3">
    <location>
        <begin position="299"/>
        <end position="335"/>
    </location>
</feature>
<evidence type="ECO:0000256" key="2">
    <source>
        <dbReference type="PROSITE-ProRule" id="PRU00076"/>
    </source>
</evidence>
<reference evidence="6" key="1">
    <citation type="submission" date="2025-08" db="UniProtKB">
        <authorList>
            <consortium name="RefSeq"/>
        </authorList>
    </citation>
    <scope>IDENTIFICATION</scope>
</reference>
<name>A0ABM1AFT8_APLCA</name>
<dbReference type="PROSITE" id="PS50234">
    <property type="entry name" value="VWFA"/>
    <property type="match status" value="2"/>
</dbReference>
<feature type="domain" description="EGF-like" evidence="3">
    <location>
        <begin position="339"/>
        <end position="375"/>
    </location>
</feature>
<dbReference type="PANTHER" id="PTHR24020">
    <property type="entry name" value="COLLAGEN ALPHA"/>
    <property type="match status" value="1"/>
</dbReference>
<dbReference type="PROSITE" id="PS00022">
    <property type="entry name" value="EGF_1"/>
    <property type="match status" value="3"/>
</dbReference>
<dbReference type="SMART" id="SM00181">
    <property type="entry name" value="EGF"/>
    <property type="match status" value="3"/>
</dbReference>
<dbReference type="InterPro" id="IPR050525">
    <property type="entry name" value="ECM_Assembly_Org"/>
</dbReference>
<comment type="caution">
    <text evidence="2">Lacks conserved residue(s) required for the propagation of feature annotation.</text>
</comment>
<proteinExistence type="predicted"/>
<dbReference type="SMART" id="SM00327">
    <property type="entry name" value="VWA"/>
    <property type="match status" value="1"/>
</dbReference>
<dbReference type="SMART" id="SM00179">
    <property type="entry name" value="EGF_CA"/>
    <property type="match status" value="2"/>
</dbReference>
<dbReference type="Pfam" id="PF00092">
    <property type="entry name" value="VWA"/>
    <property type="match status" value="2"/>
</dbReference>
<feature type="domain" description="VWFA" evidence="4">
    <location>
        <begin position="406"/>
        <end position="585"/>
    </location>
</feature>
<dbReference type="PANTHER" id="PTHR24020:SF84">
    <property type="entry name" value="VWFA DOMAIN-CONTAINING PROTEIN"/>
    <property type="match status" value="1"/>
</dbReference>
<evidence type="ECO:0000256" key="1">
    <source>
        <dbReference type="ARBA" id="ARBA00023157"/>
    </source>
</evidence>
<keyword evidence="5" id="KW-1185">Reference proteome</keyword>
<gene>
    <name evidence="6" type="primary">LOC106014197</name>
</gene>
<dbReference type="SUPFAM" id="SSF53300">
    <property type="entry name" value="vWA-like"/>
    <property type="match status" value="3"/>
</dbReference>
<feature type="disulfide bond" evidence="2">
    <location>
        <begin position="365"/>
        <end position="374"/>
    </location>
</feature>
<organism evidence="5 6">
    <name type="scientific">Aplysia californica</name>
    <name type="common">California sea hare</name>
    <dbReference type="NCBI Taxonomy" id="6500"/>
    <lineage>
        <taxon>Eukaryota</taxon>
        <taxon>Metazoa</taxon>
        <taxon>Spiralia</taxon>
        <taxon>Lophotrochozoa</taxon>
        <taxon>Mollusca</taxon>
        <taxon>Gastropoda</taxon>
        <taxon>Heterobranchia</taxon>
        <taxon>Euthyneura</taxon>
        <taxon>Tectipleura</taxon>
        <taxon>Aplysiida</taxon>
        <taxon>Aplysioidea</taxon>
        <taxon>Aplysiidae</taxon>
        <taxon>Aplysia</taxon>
    </lineage>
</organism>
<evidence type="ECO:0000313" key="5">
    <source>
        <dbReference type="Proteomes" id="UP000694888"/>
    </source>
</evidence>
<protein>
    <submittedName>
        <fullName evidence="6">Uncharacterized protein LOC106014197</fullName>
    </submittedName>
</protein>
<dbReference type="InterPro" id="IPR001881">
    <property type="entry name" value="EGF-like_Ca-bd_dom"/>
</dbReference>
<evidence type="ECO:0000313" key="6">
    <source>
        <dbReference type="RefSeq" id="XP_012946809.2"/>
    </source>
</evidence>
<keyword evidence="1 2" id="KW-1015">Disulfide bond</keyword>
<accession>A0ABM1AFT8</accession>
<dbReference type="RefSeq" id="XP_012946809.2">
    <property type="nucleotide sequence ID" value="XM_013091355.2"/>
</dbReference>
<feature type="domain" description="VWFA" evidence="4">
    <location>
        <begin position="137"/>
        <end position="191"/>
    </location>
</feature>
<keyword evidence="2" id="KW-0245">EGF-like domain</keyword>
<evidence type="ECO:0000259" key="3">
    <source>
        <dbReference type="PROSITE" id="PS50026"/>
    </source>
</evidence>
<feature type="domain" description="EGF-like" evidence="3">
    <location>
        <begin position="232"/>
        <end position="267"/>
    </location>
</feature>
<dbReference type="SUPFAM" id="SSF57196">
    <property type="entry name" value="EGF/Laminin"/>
    <property type="match status" value="2"/>
</dbReference>
<dbReference type="InterPro" id="IPR036465">
    <property type="entry name" value="vWFA_dom_sf"/>
</dbReference>